<dbReference type="GO" id="GO:0003700">
    <property type="term" value="F:DNA-binding transcription factor activity"/>
    <property type="evidence" value="ECO:0007669"/>
    <property type="project" value="InterPro"/>
</dbReference>
<feature type="compositionally biased region" description="Acidic residues" evidence="2">
    <location>
        <begin position="105"/>
        <end position="114"/>
    </location>
</feature>
<feature type="compositionally biased region" description="Basic and acidic residues" evidence="2">
    <location>
        <begin position="29"/>
        <end position="41"/>
    </location>
</feature>
<evidence type="ECO:0000313" key="3">
    <source>
        <dbReference type="EMBL" id="KAF2737665.1"/>
    </source>
</evidence>
<dbReference type="PANTHER" id="PTHR42070:SF1">
    <property type="entry name" value="FILAMENT ASSOCIATED PROTEIN, PUTATIVE (AFU_ORTHOLOGUE AFUA_8G06630)-RELATED"/>
    <property type="match status" value="1"/>
</dbReference>
<feature type="region of interest" description="Disordered" evidence="2">
    <location>
        <begin position="167"/>
        <end position="225"/>
    </location>
</feature>
<name>A0A9P4R612_9PLEO</name>
<dbReference type="InterPro" id="IPR046347">
    <property type="entry name" value="bZIP_sf"/>
</dbReference>
<comment type="caution">
    <text evidence="3">The sequence shown here is derived from an EMBL/GenBank/DDBJ whole genome shotgun (WGS) entry which is preliminary data.</text>
</comment>
<evidence type="ECO:0000256" key="2">
    <source>
        <dbReference type="SAM" id="MobiDB-lite"/>
    </source>
</evidence>
<proteinExistence type="predicted"/>
<dbReference type="AlphaFoldDB" id="A0A9P4R612"/>
<feature type="compositionally biased region" description="Low complexity" evidence="2">
    <location>
        <begin position="167"/>
        <end position="180"/>
    </location>
</feature>
<evidence type="ECO:0000256" key="1">
    <source>
        <dbReference type="SAM" id="Coils"/>
    </source>
</evidence>
<evidence type="ECO:0000313" key="4">
    <source>
        <dbReference type="Proteomes" id="UP000799444"/>
    </source>
</evidence>
<dbReference type="Proteomes" id="UP000799444">
    <property type="component" value="Unassembled WGS sequence"/>
</dbReference>
<feature type="compositionally biased region" description="Low complexity" evidence="2">
    <location>
        <begin position="1"/>
        <end position="19"/>
    </location>
</feature>
<dbReference type="OrthoDB" id="4505928at2759"/>
<reference evidence="3" key="1">
    <citation type="journal article" date="2020" name="Stud. Mycol.">
        <title>101 Dothideomycetes genomes: a test case for predicting lifestyles and emergence of pathogens.</title>
        <authorList>
            <person name="Haridas S."/>
            <person name="Albert R."/>
            <person name="Binder M."/>
            <person name="Bloem J."/>
            <person name="Labutti K."/>
            <person name="Salamov A."/>
            <person name="Andreopoulos B."/>
            <person name="Baker S."/>
            <person name="Barry K."/>
            <person name="Bills G."/>
            <person name="Bluhm B."/>
            <person name="Cannon C."/>
            <person name="Castanera R."/>
            <person name="Culley D."/>
            <person name="Daum C."/>
            <person name="Ezra D."/>
            <person name="Gonzalez J."/>
            <person name="Henrissat B."/>
            <person name="Kuo A."/>
            <person name="Liang C."/>
            <person name="Lipzen A."/>
            <person name="Lutzoni F."/>
            <person name="Magnuson J."/>
            <person name="Mondo S."/>
            <person name="Nolan M."/>
            <person name="Ohm R."/>
            <person name="Pangilinan J."/>
            <person name="Park H.-J."/>
            <person name="Ramirez L."/>
            <person name="Alfaro M."/>
            <person name="Sun H."/>
            <person name="Tritt A."/>
            <person name="Yoshinaga Y."/>
            <person name="Zwiers L.-H."/>
            <person name="Turgeon B."/>
            <person name="Goodwin S."/>
            <person name="Spatafora J."/>
            <person name="Crous P."/>
            <person name="Grigoriev I."/>
        </authorList>
    </citation>
    <scope>NUCLEOTIDE SEQUENCE</scope>
    <source>
        <strain evidence="3">CBS 125425</strain>
    </source>
</reference>
<keyword evidence="1" id="KW-0175">Coiled coil</keyword>
<accession>A0A9P4R612</accession>
<feature type="coiled-coil region" evidence="1">
    <location>
        <begin position="53"/>
        <end position="80"/>
    </location>
</feature>
<gene>
    <name evidence="3" type="ORF">EJ04DRAFT_510106</name>
</gene>
<feature type="compositionally biased region" description="Basic and acidic residues" evidence="2">
    <location>
        <begin position="93"/>
        <end position="104"/>
    </location>
</feature>
<dbReference type="SUPFAM" id="SSF57959">
    <property type="entry name" value="Leucine zipper domain"/>
    <property type="match status" value="1"/>
</dbReference>
<dbReference type="Gene3D" id="1.20.5.170">
    <property type="match status" value="1"/>
</dbReference>
<dbReference type="EMBL" id="ML996114">
    <property type="protein sequence ID" value="KAF2737665.1"/>
    <property type="molecule type" value="Genomic_DNA"/>
</dbReference>
<sequence>MPSSPSSQSSTPSSSPTSSAHPVPRRARVSAEHTLNRVRENQRRHRARRKDYIAQLEDQLKATETLLEQARAEIASLRAEREAGWGKVVFGCEKDGHEEGKDGEKGEEEEEEEEQMMSVVVPATTPRQSEQDAWREGVLGRMEAIMGLEVLPLDSAQMTALLPSPVSVASSPSASAAPSLGLRPGPPPCCEDERVADEGEDEAVPVPPPADPECSTCKTRPAPSPTESTTLCSQAYVLISQQNFRGIDAATIRMWLFQGYRRAQRAGEGCRVENGALFRLLDYISGV</sequence>
<feature type="region of interest" description="Disordered" evidence="2">
    <location>
        <begin position="1"/>
        <end position="50"/>
    </location>
</feature>
<feature type="region of interest" description="Disordered" evidence="2">
    <location>
        <begin position="93"/>
        <end position="114"/>
    </location>
</feature>
<protein>
    <recommendedName>
        <fullName evidence="5">BZIP domain-containing protein</fullName>
    </recommendedName>
</protein>
<evidence type="ECO:0008006" key="5">
    <source>
        <dbReference type="Google" id="ProtNLM"/>
    </source>
</evidence>
<dbReference type="PANTHER" id="PTHR42070">
    <property type="entry name" value="FILAMENT ASSOCIATED PROTEIN, PUTATIVE (AFU_ORTHOLOGUE AFUA_8G06630)-RELATED"/>
    <property type="match status" value="1"/>
</dbReference>
<keyword evidence="4" id="KW-1185">Reference proteome</keyword>
<organism evidence="3 4">
    <name type="scientific">Polyplosphaeria fusca</name>
    <dbReference type="NCBI Taxonomy" id="682080"/>
    <lineage>
        <taxon>Eukaryota</taxon>
        <taxon>Fungi</taxon>
        <taxon>Dikarya</taxon>
        <taxon>Ascomycota</taxon>
        <taxon>Pezizomycotina</taxon>
        <taxon>Dothideomycetes</taxon>
        <taxon>Pleosporomycetidae</taxon>
        <taxon>Pleosporales</taxon>
        <taxon>Tetraplosphaeriaceae</taxon>
        <taxon>Polyplosphaeria</taxon>
    </lineage>
</organism>